<dbReference type="InParanoid" id="A0A194WY77"/>
<dbReference type="KEGG" id="psco:LY89DRAFT_757068"/>
<reference evidence="1 2" key="1">
    <citation type="submission" date="2015-10" db="EMBL/GenBank/DDBJ databases">
        <title>Full genome of DAOMC 229536 Phialocephala scopiformis, a fungal endophyte of spruce producing the potent anti-insectan compound rugulosin.</title>
        <authorList>
            <consortium name="DOE Joint Genome Institute"/>
            <person name="Walker A.K."/>
            <person name="Frasz S.L."/>
            <person name="Seifert K.A."/>
            <person name="Miller J.D."/>
            <person name="Mondo S.J."/>
            <person name="Labutti K."/>
            <person name="Lipzen A."/>
            <person name="Dockter R."/>
            <person name="Kennedy M."/>
            <person name="Grigoriev I.V."/>
            <person name="Spatafora J.W."/>
        </authorList>
    </citation>
    <scope>NUCLEOTIDE SEQUENCE [LARGE SCALE GENOMIC DNA]</scope>
    <source>
        <strain evidence="1 2">CBS 120377</strain>
    </source>
</reference>
<sequence>MATSNAQKLAQAEQAIDTFLLAFPRILSPPGFPDLQFHGPGEIHGIVILPLWQQTAEFNTNCPHWPHFNTFLDGLAPLMKLITSRISDVLSNPNNLLPDQYAHYPNNFGKAIQAWNIRQSTVLAGQLIQPRILSNMNCFETVRLSAMLASDDPRRPSTSRSSDTVVITTVGDYLYGDMWRHAGDIYKTMDELITLPGKVEILNTRFGVQNNRFTGRRFQLEFFLPDISTV</sequence>
<dbReference type="EMBL" id="KQ947424">
    <property type="protein sequence ID" value="KUJ12552.1"/>
    <property type="molecule type" value="Genomic_DNA"/>
</dbReference>
<name>A0A194WY77_MOLSC</name>
<gene>
    <name evidence="1" type="ORF">LY89DRAFT_757068</name>
</gene>
<evidence type="ECO:0000313" key="1">
    <source>
        <dbReference type="EMBL" id="KUJ12552.1"/>
    </source>
</evidence>
<dbReference type="AlphaFoldDB" id="A0A194WY77"/>
<protein>
    <submittedName>
        <fullName evidence="1">Uncharacterized protein</fullName>
    </submittedName>
</protein>
<accession>A0A194WY77</accession>
<evidence type="ECO:0000313" key="2">
    <source>
        <dbReference type="Proteomes" id="UP000070700"/>
    </source>
</evidence>
<dbReference type="GeneID" id="28831127"/>
<keyword evidence="2" id="KW-1185">Reference proteome</keyword>
<organism evidence="1 2">
    <name type="scientific">Mollisia scopiformis</name>
    <name type="common">Conifer needle endophyte fungus</name>
    <name type="synonym">Phialocephala scopiformis</name>
    <dbReference type="NCBI Taxonomy" id="149040"/>
    <lineage>
        <taxon>Eukaryota</taxon>
        <taxon>Fungi</taxon>
        <taxon>Dikarya</taxon>
        <taxon>Ascomycota</taxon>
        <taxon>Pezizomycotina</taxon>
        <taxon>Leotiomycetes</taxon>
        <taxon>Helotiales</taxon>
        <taxon>Mollisiaceae</taxon>
        <taxon>Mollisia</taxon>
    </lineage>
</organism>
<proteinExistence type="predicted"/>
<dbReference type="Proteomes" id="UP000070700">
    <property type="component" value="Unassembled WGS sequence"/>
</dbReference>
<dbReference type="RefSeq" id="XP_018066907.1">
    <property type="nucleotide sequence ID" value="XM_018221401.1"/>
</dbReference>